<evidence type="ECO:0000256" key="7">
    <source>
        <dbReference type="ARBA" id="ARBA00022967"/>
    </source>
</evidence>
<feature type="domain" description="AAA+ ATPase" evidence="11">
    <location>
        <begin position="158"/>
        <end position="340"/>
    </location>
</feature>
<keyword evidence="3" id="KW-0963">Cytoplasm</keyword>
<evidence type="ECO:0000313" key="13">
    <source>
        <dbReference type="Proteomes" id="UP000184016"/>
    </source>
</evidence>
<evidence type="ECO:0000256" key="10">
    <source>
        <dbReference type="SAM" id="MobiDB-lite"/>
    </source>
</evidence>
<feature type="region of interest" description="Disordered" evidence="10">
    <location>
        <begin position="112"/>
        <end position="131"/>
    </location>
</feature>
<accession>A0A1M6RQW8</accession>
<dbReference type="NCBIfam" id="TIGR01026">
    <property type="entry name" value="fliI_yscN"/>
    <property type="match status" value="1"/>
</dbReference>
<dbReference type="GO" id="GO:0030257">
    <property type="term" value="C:type III protein secretion system complex"/>
    <property type="evidence" value="ECO:0007669"/>
    <property type="project" value="InterPro"/>
</dbReference>
<keyword evidence="4" id="KW-0547">Nucleotide-binding</keyword>
<name>A0A1M6RQW8_9BACL</name>
<dbReference type="GO" id="GO:0046933">
    <property type="term" value="F:proton-transporting ATP synthase activity, rotational mechanism"/>
    <property type="evidence" value="ECO:0007669"/>
    <property type="project" value="TreeGrafter"/>
</dbReference>
<evidence type="ECO:0000256" key="6">
    <source>
        <dbReference type="ARBA" id="ARBA00022927"/>
    </source>
</evidence>
<proteinExistence type="predicted"/>
<evidence type="ECO:0000256" key="5">
    <source>
        <dbReference type="ARBA" id="ARBA00022840"/>
    </source>
</evidence>
<dbReference type="PANTHER" id="PTHR15184:SF9">
    <property type="entry name" value="SPI-1 TYPE 3 SECRETION SYSTEM ATPASE"/>
    <property type="match status" value="1"/>
</dbReference>
<gene>
    <name evidence="12" type="ORF">SAMN05443507_11275</name>
</gene>
<keyword evidence="8" id="KW-0066">ATP synthesis</keyword>
<dbReference type="GO" id="GO:0008564">
    <property type="term" value="F:protein-exporting ATPase activity"/>
    <property type="evidence" value="ECO:0007669"/>
    <property type="project" value="UniProtKB-EC"/>
</dbReference>
<dbReference type="GO" id="GO:0005737">
    <property type="term" value="C:cytoplasm"/>
    <property type="evidence" value="ECO:0007669"/>
    <property type="project" value="UniProtKB-SubCell"/>
</dbReference>
<dbReference type="OrthoDB" id="9803053at2"/>
<dbReference type="GO" id="GO:0005524">
    <property type="term" value="F:ATP binding"/>
    <property type="evidence" value="ECO:0007669"/>
    <property type="project" value="UniProtKB-KW"/>
</dbReference>
<keyword evidence="5" id="KW-0067">ATP-binding</keyword>
<dbReference type="SMART" id="SM00382">
    <property type="entry name" value="AAA"/>
    <property type="match status" value="1"/>
</dbReference>
<dbReference type="InterPro" id="IPR020003">
    <property type="entry name" value="ATPase_a/bsu_AS"/>
</dbReference>
<reference evidence="13" key="1">
    <citation type="submission" date="2016-11" db="EMBL/GenBank/DDBJ databases">
        <authorList>
            <person name="Varghese N."/>
            <person name="Submissions S."/>
        </authorList>
    </citation>
    <scope>NUCLEOTIDE SEQUENCE [LARGE SCALE GENOMIC DNA]</scope>
    <source>
        <strain evidence="13">USBA-503</strain>
    </source>
</reference>
<keyword evidence="7" id="KW-1278">Translocase</keyword>
<evidence type="ECO:0000259" key="11">
    <source>
        <dbReference type="SMART" id="SM00382"/>
    </source>
</evidence>
<dbReference type="InterPro" id="IPR005714">
    <property type="entry name" value="ATPase_T3SS_FliI/YscN"/>
</dbReference>
<evidence type="ECO:0000313" key="12">
    <source>
        <dbReference type="EMBL" id="SHK34804.1"/>
    </source>
</evidence>
<dbReference type="GO" id="GO:0016887">
    <property type="term" value="F:ATP hydrolysis activity"/>
    <property type="evidence" value="ECO:0007669"/>
    <property type="project" value="InterPro"/>
</dbReference>
<keyword evidence="13" id="KW-1185">Reference proteome</keyword>
<evidence type="ECO:0000256" key="3">
    <source>
        <dbReference type="ARBA" id="ARBA00022490"/>
    </source>
</evidence>
<evidence type="ECO:0000256" key="8">
    <source>
        <dbReference type="ARBA" id="ARBA00023310"/>
    </source>
</evidence>
<comment type="subcellular location">
    <subcellularLocation>
        <location evidence="1">Cytoplasm</location>
    </subcellularLocation>
</comment>
<dbReference type="Pfam" id="PF00006">
    <property type="entry name" value="ATP-synt_ab"/>
    <property type="match status" value="1"/>
</dbReference>
<dbReference type="EMBL" id="FRAF01000012">
    <property type="protein sequence ID" value="SHK34804.1"/>
    <property type="molecule type" value="Genomic_DNA"/>
</dbReference>
<keyword evidence="2" id="KW-0813">Transport</keyword>
<keyword evidence="6" id="KW-0653">Protein transport</keyword>
<dbReference type="CDD" id="cd18117">
    <property type="entry name" value="ATP-synt_flagellum-secretory_path_III_N"/>
    <property type="match status" value="1"/>
</dbReference>
<evidence type="ECO:0000256" key="4">
    <source>
        <dbReference type="ARBA" id="ARBA00022741"/>
    </source>
</evidence>
<evidence type="ECO:0000256" key="2">
    <source>
        <dbReference type="ARBA" id="ARBA00022448"/>
    </source>
</evidence>
<dbReference type="PANTHER" id="PTHR15184">
    <property type="entry name" value="ATP SYNTHASE"/>
    <property type="match status" value="1"/>
</dbReference>
<dbReference type="CDD" id="cd01136">
    <property type="entry name" value="ATPase_flagellum-secretory_path_III"/>
    <property type="match status" value="1"/>
</dbReference>
<dbReference type="InterPro" id="IPR027417">
    <property type="entry name" value="P-loop_NTPase"/>
</dbReference>
<sequence length="439" mass="47449">MSQPLDKFLQQLSETRLFRLTGRVTKVVGMTIESIGPRAMVGDVCRIVSELGTECLAEVVGFRDERLVLMPLGEIRAVAPGADVIVSGSSLVVPSGMQLLGRVLNGLGQVMDDGPSLDDQEGEAKLETSSPHPLQRLMIDKPFITGIRAIDSLLTVGRGQRMGIFAGSGVGKSTLLSMIARHAEADVSVIALIGERGREVREFLEHDLGSQGLSRSVVVVATSDQPALVRLKAAHVATAIAESFRDEGLHVNLMLDSITRFAMALREVGLAAGEPPTSRGYTPSVFAALPKLLERAGAGHRGTITAFYTVLVDGDDLNDPISDAVRGILDGHVVLSRKIAHSGHFPAIDVLASISRLFPTLASSEQLEATRVLRGWLQRYRDVEDLVRIGAYQPGSDPDADMAIRKMPEIVKFLRQDKEEKEDYSTTMRRLAELVGVTT</sequence>
<dbReference type="GO" id="GO:0030254">
    <property type="term" value="P:protein secretion by the type III secretion system"/>
    <property type="evidence" value="ECO:0007669"/>
    <property type="project" value="InterPro"/>
</dbReference>
<dbReference type="SUPFAM" id="SSF52540">
    <property type="entry name" value="P-loop containing nucleoside triphosphate hydrolases"/>
    <property type="match status" value="1"/>
</dbReference>
<dbReference type="AlphaFoldDB" id="A0A1M6RQW8"/>
<evidence type="ECO:0000256" key="9">
    <source>
        <dbReference type="ARBA" id="ARBA00034006"/>
    </source>
</evidence>
<comment type="catalytic activity">
    <reaction evidence="9">
        <text>ATP + H2O + cellular proteinSide 1 = ADP + phosphate + cellular proteinSide 2.</text>
        <dbReference type="EC" id="7.4.2.8"/>
    </reaction>
</comment>
<dbReference type="PROSITE" id="PS00152">
    <property type="entry name" value="ATPASE_ALPHA_BETA"/>
    <property type="match status" value="1"/>
</dbReference>
<evidence type="ECO:0000256" key="1">
    <source>
        <dbReference type="ARBA" id="ARBA00004496"/>
    </source>
</evidence>
<protein>
    <submittedName>
        <fullName evidence="12">Type III secretion system ATPase, FliI/YscN</fullName>
    </submittedName>
</protein>
<dbReference type="Proteomes" id="UP000184016">
    <property type="component" value="Unassembled WGS sequence"/>
</dbReference>
<dbReference type="InterPro" id="IPR050053">
    <property type="entry name" value="ATPase_alpha/beta_chains"/>
</dbReference>
<dbReference type="STRING" id="1830138.SAMN05443507_11275"/>
<dbReference type="Pfam" id="PF18269">
    <property type="entry name" value="T3SS_ATPase_C"/>
    <property type="match status" value="1"/>
</dbReference>
<dbReference type="FunFam" id="3.40.50.12240:FF:000002">
    <property type="entry name" value="Flagellum-specific ATP synthase FliI"/>
    <property type="match status" value="1"/>
</dbReference>
<dbReference type="InterPro" id="IPR000194">
    <property type="entry name" value="ATPase_F1/V1/A1_a/bsu_nucl-bd"/>
</dbReference>
<dbReference type="InterPro" id="IPR003593">
    <property type="entry name" value="AAA+_ATPase"/>
</dbReference>
<dbReference type="InterPro" id="IPR040627">
    <property type="entry name" value="T3SS_ATPase_C"/>
</dbReference>
<dbReference type="Gene3D" id="3.40.50.12240">
    <property type="match status" value="1"/>
</dbReference>
<dbReference type="RefSeq" id="WP_072874123.1">
    <property type="nucleotide sequence ID" value="NZ_FRAF01000012.1"/>
</dbReference>
<organism evidence="12 13">
    <name type="scientific">Alicyclobacillus tolerans</name>
    <dbReference type="NCBI Taxonomy" id="90970"/>
    <lineage>
        <taxon>Bacteria</taxon>
        <taxon>Bacillati</taxon>
        <taxon>Bacillota</taxon>
        <taxon>Bacilli</taxon>
        <taxon>Bacillales</taxon>
        <taxon>Alicyclobacillaceae</taxon>
        <taxon>Alicyclobacillus</taxon>
    </lineage>
</organism>